<name>A0A1J5EFW8_9BACT</name>
<sequence>MGIGDWIKKLTGKQIPTRVLVVISTNPVECAYCHTPIKTGSYVVQCPFCYVVHHAACWEEGKGCGVFGCKCSPKRKG</sequence>
<reference evidence="1 2" key="1">
    <citation type="journal article" date="2016" name="Environ. Microbiol.">
        <title>Genomic resolution of a cold subsurface aquifer community provides metabolic insights for novel microbes adapted to high CO concentrations.</title>
        <authorList>
            <person name="Probst A.J."/>
            <person name="Castelle C.J."/>
            <person name="Singh A."/>
            <person name="Brown C.T."/>
            <person name="Anantharaman K."/>
            <person name="Sharon I."/>
            <person name="Hug L.A."/>
            <person name="Burstein D."/>
            <person name="Emerson J.B."/>
            <person name="Thomas B.C."/>
            <person name="Banfield J.F."/>
        </authorList>
    </citation>
    <scope>NUCLEOTIDE SEQUENCE [LARGE SCALE GENOMIC DNA]</scope>
    <source>
        <strain evidence="1">CG2_30_40_21</strain>
    </source>
</reference>
<dbReference type="Proteomes" id="UP000183085">
    <property type="component" value="Unassembled WGS sequence"/>
</dbReference>
<evidence type="ECO:0000313" key="2">
    <source>
        <dbReference type="Proteomes" id="UP000183085"/>
    </source>
</evidence>
<dbReference type="AlphaFoldDB" id="A0A1J5EFW8"/>
<dbReference type="EMBL" id="MNYI01000076">
    <property type="protein sequence ID" value="OIP41568.1"/>
    <property type="molecule type" value="Genomic_DNA"/>
</dbReference>
<comment type="caution">
    <text evidence="1">The sequence shown here is derived from an EMBL/GenBank/DDBJ whole genome shotgun (WGS) entry which is preliminary data.</text>
</comment>
<gene>
    <name evidence="1" type="ORF">AUJ95_03100</name>
</gene>
<accession>A0A1J5EFW8</accession>
<protein>
    <recommendedName>
        <fullName evidence="3">Phorbol-ester/DAG-type domain-containing protein</fullName>
    </recommendedName>
</protein>
<evidence type="ECO:0000313" key="1">
    <source>
        <dbReference type="EMBL" id="OIP41568.1"/>
    </source>
</evidence>
<dbReference type="STRING" id="1817895.AUJ95_03100"/>
<evidence type="ECO:0008006" key="3">
    <source>
        <dbReference type="Google" id="ProtNLM"/>
    </source>
</evidence>
<organism evidence="1 2">
    <name type="scientific">Candidatus Desantisbacteria bacterium CG2_30_40_21</name>
    <dbReference type="NCBI Taxonomy" id="1817895"/>
    <lineage>
        <taxon>Bacteria</taxon>
        <taxon>Candidatus Desantisiibacteriota</taxon>
    </lineage>
</organism>
<proteinExistence type="predicted"/>